<keyword evidence="3 5" id="KW-0808">Transferase</keyword>
<evidence type="ECO:0000256" key="2">
    <source>
        <dbReference type="ARBA" id="ARBA00022603"/>
    </source>
</evidence>
<evidence type="ECO:0000256" key="1">
    <source>
        <dbReference type="ARBA" id="ARBA00022490"/>
    </source>
</evidence>
<dbReference type="AlphaFoldDB" id="A0A840YIS6"/>
<evidence type="ECO:0000313" key="7">
    <source>
        <dbReference type="EMBL" id="MBB5693844.1"/>
    </source>
</evidence>
<dbReference type="NCBIfam" id="NF002463">
    <property type="entry name" value="PRK01683.1"/>
    <property type="match status" value="1"/>
</dbReference>
<reference evidence="7 8" key="1">
    <citation type="submission" date="2020-08" db="EMBL/GenBank/DDBJ databases">
        <title>Genomic Encyclopedia of Type Strains, Phase IV (KMG-IV): sequencing the most valuable type-strain genomes for metagenomic binning, comparative biology and taxonomic classification.</title>
        <authorList>
            <person name="Goeker M."/>
        </authorList>
    </citation>
    <scope>NUCLEOTIDE SEQUENCE [LARGE SCALE GENOMIC DNA]</scope>
    <source>
        <strain evidence="7 8">DSM 25622</strain>
    </source>
</reference>
<dbReference type="CDD" id="cd02440">
    <property type="entry name" value="AdoMet_MTases"/>
    <property type="match status" value="1"/>
</dbReference>
<comment type="subcellular location">
    <subcellularLocation>
        <location evidence="5">Cytoplasm</location>
    </subcellularLocation>
</comment>
<dbReference type="InterPro" id="IPR041698">
    <property type="entry name" value="Methyltransf_25"/>
</dbReference>
<dbReference type="Gene3D" id="1.10.150.290">
    <property type="entry name" value="S-adenosyl-L-methionine-dependent methyltransferases"/>
    <property type="match status" value="1"/>
</dbReference>
<evidence type="ECO:0000256" key="4">
    <source>
        <dbReference type="ARBA" id="ARBA00022691"/>
    </source>
</evidence>
<dbReference type="GO" id="GO:0030798">
    <property type="term" value="F:trans-aconitate 2-methyltransferase activity"/>
    <property type="evidence" value="ECO:0007669"/>
    <property type="project" value="UniProtKB-UniRule"/>
</dbReference>
<dbReference type="Pfam" id="PF13649">
    <property type="entry name" value="Methyltransf_25"/>
    <property type="match status" value="1"/>
</dbReference>
<dbReference type="PANTHER" id="PTHR43861">
    <property type="entry name" value="TRANS-ACONITATE 2-METHYLTRANSFERASE-RELATED"/>
    <property type="match status" value="1"/>
</dbReference>
<sequence>MSWSARQYTQFEDERTRPVRDLLARVLERDVTAVADLGCGPGNSTELLRARFPGAAVLGLDSSADMLAAARQRLPGVEFVLGDIAAWQGSQRYDVVLANASLQWVPDHRTLLPALLERLAPGGQLAVQMPDNLDEPAHQLMRKVASTGPWAAKLRAAGEARAPRRGAAWYYGALRELGARVDVWITIYHHPLPGGASAVVEWFKGSGLRPFLDPLDEGERAEFLERYEAGIQEAYPAQEDGTVLLPFPRLFFVATR</sequence>
<comment type="catalytic activity">
    <reaction evidence="5">
        <text>trans-aconitate + S-adenosyl-L-methionine = (E)-3-(methoxycarbonyl)pent-2-enedioate + S-adenosyl-L-homocysteine</text>
        <dbReference type="Rhea" id="RHEA:14969"/>
        <dbReference type="ChEBI" id="CHEBI:15708"/>
        <dbReference type="ChEBI" id="CHEBI:57470"/>
        <dbReference type="ChEBI" id="CHEBI:57856"/>
        <dbReference type="ChEBI" id="CHEBI:59789"/>
        <dbReference type="EC" id="2.1.1.144"/>
    </reaction>
</comment>
<evidence type="ECO:0000313" key="8">
    <source>
        <dbReference type="Proteomes" id="UP000580654"/>
    </source>
</evidence>
<dbReference type="PANTHER" id="PTHR43861:SF1">
    <property type="entry name" value="TRANS-ACONITATE 2-METHYLTRANSFERASE"/>
    <property type="match status" value="1"/>
</dbReference>
<keyword evidence="2 5" id="KW-0489">Methyltransferase</keyword>
<feature type="domain" description="Methyltransferase" evidence="6">
    <location>
        <begin position="34"/>
        <end position="123"/>
    </location>
</feature>
<gene>
    <name evidence="5" type="primary">tam</name>
    <name evidence="7" type="ORF">FHS87_001881</name>
</gene>
<dbReference type="GO" id="GO:0005737">
    <property type="term" value="C:cytoplasm"/>
    <property type="evidence" value="ECO:0007669"/>
    <property type="project" value="UniProtKB-SubCell"/>
</dbReference>
<dbReference type="Gene3D" id="3.40.50.150">
    <property type="entry name" value="Vaccinia Virus protein VP39"/>
    <property type="match status" value="1"/>
</dbReference>
<keyword evidence="8" id="KW-1185">Reference proteome</keyword>
<organism evidence="7 8">
    <name type="scientific">Muricoccus pecuniae</name>
    <dbReference type="NCBI Taxonomy" id="693023"/>
    <lineage>
        <taxon>Bacteria</taxon>
        <taxon>Pseudomonadati</taxon>
        <taxon>Pseudomonadota</taxon>
        <taxon>Alphaproteobacteria</taxon>
        <taxon>Acetobacterales</taxon>
        <taxon>Roseomonadaceae</taxon>
        <taxon>Muricoccus</taxon>
    </lineage>
</organism>
<keyword evidence="1 5" id="KW-0963">Cytoplasm</keyword>
<dbReference type="InterPro" id="IPR023149">
    <property type="entry name" value="Trans_acon_MeTrfase_C"/>
</dbReference>
<dbReference type="InterPro" id="IPR029063">
    <property type="entry name" value="SAM-dependent_MTases_sf"/>
</dbReference>
<dbReference type="InterPro" id="IPR023506">
    <property type="entry name" value="Trans-aconitate_MeTrfase"/>
</dbReference>
<dbReference type="EMBL" id="JACIJD010000007">
    <property type="protein sequence ID" value="MBB5693844.1"/>
    <property type="molecule type" value="Genomic_DNA"/>
</dbReference>
<keyword evidence="4 5" id="KW-0949">S-adenosyl-L-methionine</keyword>
<dbReference type="RefSeq" id="WP_184516766.1">
    <property type="nucleotide sequence ID" value="NZ_JACIJD010000007.1"/>
</dbReference>
<name>A0A840YIS6_9PROT</name>
<comment type="similarity">
    <text evidence="5">Belongs to the methyltransferase superfamily. Tam family.</text>
</comment>
<evidence type="ECO:0000256" key="5">
    <source>
        <dbReference type="HAMAP-Rule" id="MF_00560"/>
    </source>
</evidence>
<dbReference type="GO" id="GO:0032259">
    <property type="term" value="P:methylation"/>
    <property type="evidence" value="ECO:0007669"/>
    <property type="project" value="UniProtKB-KW"/>
</dbReference>
<dbReference type="Proteomes" id="UP000580654">
    <property type="component" value="Unassembled WGS sequence"/>
</dbReference>
<accession>A0A840YIS6</accession>
<dbReference type="EC" id="2.1.1.144" evidence="5"/>
<comment type="function">
    <text evidence="5">Catalyzes the S-adenosylmethionine monomethyl esterification of trans-aconitate.</text>
</comment>
<evidence type="ECO:0000256" key="3">
    <source>
        <dbReference type="ARBA" id="ARBA00022679"/>
    </source>
</evidence>
<dbReference type="SUPFAM" id="SSF53335">
    <property type="entry name" value="S-adenosyl-L-methionine-dependent methyltransferases"/>
    <property type="match status" value="1"/>
</dbReference>
<protein>
    <recommendedName>
        <fullName evidence="5">Trans-aconitate 2-methyltransferase</fullName>
        <ecNumber evidence="5">2.1.1.144</ecNumber>
    </recommendedName>
</protein>
<dbReference type="HAMAP" id="MF_00560">
    <property type="entry name" value="Tran_acon_Me_trans"/>
    <property type="match status" value="1"/>
</dbReference>
<proteinExistence type="inferred from homology"/>
<comment type="caution">
    <text evidence="7">The sequence shown here is derived from an EMBL/GenBank/DDBJ whole genome shotgun (WGS) entry which is preliminary data.</text>
</comment>
<evidence type="ECO:0000259" key="6">
    <source>
        <dbReference type="Pfam" id="PF13649"/>
    </source>
</evidence>